<gene>
    <name evidence="1" type="ORF">TS85_00180</name>
</gene>
<reference evidence="1 2" key="1">
    <citation type="journal article" date="2015" name="Int. J. Syst. Evol. Microbiol.">
        <title>Sphingomonas hengshuiensis sp. nov., isolated from lake wetland.</title>
        <authorList>
            <person name="Wei S."/>
            <person name="Wang T."/>
            <person name="Liu H."/>
            <person name="Zhang C."/>
            <person name="Guo J."/>
            <person name="Wang Q."/>
            <person name="Liang K."/>
            <person name="Zhang Z."/>
        </authorList>
    </citation>
    <scope>NUCLEOTIDE SEQUENCE [LARGE SCALE GENOMIC DNA]</scope>
    <source>
        <strain evidence="1 2">WHSC-8</strain>
    </source>
</reference>
<evidence type="ECO:0000313" key="2">
    <source>
        <dbReference type="Proteomes" id="UP000032300"/>
    </source>
</evidence>
<dbReference type="AlphaFoldDB" id="A0A7U5BE13"/>
<proteinExistence type="predicted"/>
<keyword evidence="2" id="KW-1185">Reference proteome</keyword>
<dbReference type="KEGG" id="sphi:TS85_00180"/>
<accession>A0A7U5BE13</accession>
<sequence length="74" mass="8247">MKCGNYSPALLWQNAIRDEMKGMVQQLERDPQIESILAARRKELGMTLETSRPLGDAFALHHGIELGRGRGLGI</sequence>
<name>A0A7U5BE13_9SPHN</name>
<reference evidence="1 2" key="2">
    <citation type="submission" date="2015-02" db="EMBL/GenBank/DDBJ databases">
        <title>The complete genome of Sphingomonas hengshuiensis sp. WHSC-8 isolated from soil of Hengshui Lake.</title>
        <authorList>
            <person name="Wei S."/>
            <person name="Guo J."/>
            <person name="Su C."/>
            <person name="Wu R."/>
            <person name="Zhang Z."/>
            <person name="Liang K."/>
            <person name="Li H."/>
            <person name="Wang T."/>
            <person name="Liu H."/>
            <person name="Zhang C."/>
            <person name="Li Z."/>
            <person name="Wang Q."/>
            <person name="Meng J."/>
        </authorList>
    </citation>
    <scope>NUCLEOTIDE SEQUENCE [LARGE SCALE GENOMIC DNA]</scope>
    <source>
        <strain evidence="1 2">WHSC-8</strain>
    </source>
</reference>
<dbReference type="Proteomes" id="UP000032300">
    <property type="component" value="Chromosome"/>
</dbReference>
<organism evidence="1 2">
    <name type="scientific">Sphingomonas hengshuiensis</name>
    <dbReference type="NCBI Taxonomy" id="1609977"/>
    <lineage>
        <taxon>Bacteria</taxon>
        <taxon>Pseudomonadati</taxon>
        <taxon>Pseudomonadota</taxon>
        <taxon>Alphaproteobacteria</taxon>
        <taxon>Sphingomonadales</taxon>
        <taxon>Sphingomonadaceae</taxon>
        <taxon>Sphingomonas</taxon>
    </lineage>
</organism>
<dbReference type="EMBL" id="CP010836">
    <property type="protein sequence ID" value="AJP70585.1"/>
    <property type="molecule type" value="Genomic_DNA"/>
</dbReference>
<evidence type="ECO:0000313" key="1">
    <source>
        <dbReference type="EMBL" id="AJP70585.1"/>
    </source>
</evidence>
<protein>
    <submittedName>
        <fullName evidence="1">Uncharacterized protein</fullName>
    </submittedName>
</protein>